<proteinExistence type="predicted"/>
<name>A0AA45HJA2_9BACT</name>
<evidence type="ECO:0000313" key="1">
    <source>
        <dbReference type="EMBL" id="PWJ95943.1"/>
    </source>
</evidence>
<gene>
    <name evidence="1" type="ORF">C7380_103122</name>
</gene>
<dbReference type="InterPro" id="IPR009377">
    <property type="entry name" value="EutA"/>
</dbReference>
<reference evidence="1 2" key="1">
    <citation type="submission" date="2018-05" db="EMBL/GenBank/DDBJ databases">
        <title>Genomic Encyclopedia of Type Strains, Phase IV (KMG-IV): sequencing the most valuable type-strain genomes for metagenomic binning, comparative biology and taxonomic classification.</title>
        <authorList>
            <person name="Goeker M."/>
        </authorList>
    </citation>
    <scope>NUCLEOTIDE SEQUENCE [LARGE SCALE GENOMIC DNA]</scope>
    <source>
        <strain evidence="1 2">DSM 24906</strain>
    </source>
</reference>
<dbReference type="RefSeq" id="WP_109604060.1">
    <property type="nucleotide sequence ID" value="NZ_QGGI01000003.1"/>
</dbReference>
<keyword evidence="1" id="KW-0456">Lyase</keyword>
<dbReference type="AlphaFoldDB" id="A0AA45HJA2"/>
<dbReference type="Pfam" id="PF06277">
    <property type="entry name" value="EutA"/>
    <property type="match status" value="1"/>
</dbReference>
<dbReference type="InterPro" id="IPR050696">
    <property type="entry name" value="FtsA/MreB"/>
</dbReference>
<sequence length="476" mass="52719">MKEKFLSAGIDIGTSTTQLVFSEITIENMASDFTVPRIKIVDKEIVYRSNIYFTPLINQNEIDGEKVREIVEIEYKKAGYESENIKTGAVIITGETARKKNANEVLQNLSGLAGDFVVATAGPDLESIIAAKGAGADILSEKKRNTVVNLDIGGGTTNLAAFHDGILLDTGCLDIGGRLIKYDNYKKITYISPKLQKIIENENINLKVGQEIDLIELKKIINIMVDLLYQSINKKEMSSYYDFILTNKGIKQDINVDCITFSGGVADYVYNQNYEDLFKYGDIGIILGKAIKESNLFKNIDIGQAVETIRATVVGAGTHTTDISGSTITYSEQLLPLKNVPILKLEKHEEILDNKEFISVINKKISWFENENSLQQIAIAINGKEYTKFVDIQNLAQNLIDGSKKLLDLGYPLIVIVENDIAKVLGQTLNSKLNYKKELICIDGIKVENGDYIDIGKPLAEGKVLPVVIKTLVFNS</sequence>
<dbReference type="InterPro" id="IPR043129">
    <property type="entry name" value="ATPase_NBD"/>
</dbReference>
<accession>A0AA45HJA2</accession>
<dbReference type="Gene3D" id="3.30.420.40">
    <property type="match status" value="1"/>
</dbReference>
<dbReference type="GO" id="GO:0016829">
    <property type="term" value="F:lyase activity"/>
    <property type="evidence" value="ECO:0007669"/>
    <property type="project" value="UniProtKB-KW"/>
</dbReference>
<organism evidence="1 2">
    <name type="scientific">Oceanotoga teriensis</name>
    <dbReference type="NCBI Taxonomy" id="515440"/>
    <lineage>
        <taxon>Bacteria</taxon>
        <taxon>Thermotogati</taxon>
        <taxon>Thermotogota</taxon>
        <taxon>Thermotogae</taxon>
        <taxon>Petrotogales</taxon>
        <taxon>Petrotogaceae</taxon>
        <taxon>Oceanotoga</taxon>
    </lineage>
</organism>
<dbReference type="SUPFAM" id="SSF53067">
    <property type="entry name" value="Actin-like ATPase domain"/>
    <property type="match status" value="1"/>
</dbReference>
<dbReference type="PIRSF" id="PIRSF012293">
    <property type="entry name" value="EutA"/>
    <property type="match status" value="1"/>
</dbReference>
<comment type="caution">
    <text evidence="1">The sequence shown here is derived from an EMBL/GenBank/DDBJ whole genome shotgun (WGS) entry which is preliminary data.</text>
</comment>
<dbReference type="NCBIfam" id="NF007992">
    <property type="entry name" value="PRK10719.1-3"/>
    <property type="match status" value="1"/>
</dbReference>
<dbReference type="Proteomes" id="UP000245921">
    <property type="component" value="Unassembled WGS sequence"/>
</dbReference>
<protein>
    <submittedName>
        <fullName evidence="1">Reactivating factor of adenosylcobalamin-dependent ethanolamine ammonia lyase</fullName>
    </submittedName>
</protein>
<dbReference type="PANTHER" id="PTHR32432">
    <property type="entry name" value="CELL DIVISION PROTEIN FTSA-RELATED"/>
    <property type="match status" value="1"/>
</dbReference>
<evidence type="ECO:0000313" key="2">
    <source>
        <dbReference type="Proteomes" id="UP000245921"/>
    </source>
</evidence>
<dbReference type="EMBL" id="QGGI01000003">
    <property type="protein sequence ID" value="PWJ95943.1"/>
    <property type="molecule type" value="Genomic_DNA"/>
</dbReference>
<keyword evidence="2" id="KW-1185">Reference proteome</keyword>
<dbReference type="PANTHER" id="PTHR32432:SF13">
    <property type="entry name" value="ETHANOLAMINE AMMONIA-LYASE REACTIVASE EUTA"/>
    <property type="match status" value="1"/>
</dbReference>